<keyword evidence="1" id="KW-0812">Transmembrane</keyword>
<protein>
    <recommendedName>
        <fullName evidence="4">TPM domain-containing protein</fullName>
    </recommendedName>
</protein>
<feature type="transmembrane region" description="Helical" evidence="1">
    <location>
        <begin position="205"/>
        <end position="225"/>
    </location>
</feature>
<evidence type="ECO:0008006" key="4">
    <source>
        <dbReference type="Google" id="ProtNLM"/>
    </source>
</evidence>
<reference evidence="2" key="1">
    <citation type="submission" date="2022-06" db="EMBL/GenBank/DDBJ databases">
        <authorList>
            <person name="Ping M."/>
        </authorList>
    </citation>
    <scope>NUCLEOTIDE SEQUENCE</scope>
    <source>
        <strain evidence="2">JCM11759T</strain>
    </source>
</reference>
<keyword evidence="3" id="KW-1185">Reference proteome</keyword>
<proteinExistence type="predicted"/>
<dbReference type="RefSeq" id="WP_254417237.1">
    <property type="nucleotide sequence ID" value="NZ_BAAAJB010000011.1"/>
</dbReference>
<keyword evidence="1" id="KW-0472">Membrane</keyword>
<sequence>MAAAPARADTGAATPTPAEHVAALMAEQEQGEAVVVSELLAGEYDTEALEEQLRAEFGRLDTPFHVFAAPDLNAVRDEDAFLAALQDRLGEEGLYVYLKDGYTVVRAAATPGFNLPVRDAATVVMNSGEVDHGSALPEVAGAYVDALTASDLSARAEEARRSWELPAASGTAASGADEADAPSAWQEFLAEVDPNSGVGPENTGFLASLVAGALLGIGGTVFVLARQGGGGRQARITGRWWAAGSVLAAVAVVAAGAVHVLAAPSDTGDIEDEGGARSRTEPPYVQSTVRVDRLVREWESDPLYVDPLSSLAPERVEGLREEVADAPVPVLVAVVPMSGSDESGGDPDILAHALAYAVAQDGAYVVAEAWDGRAGVALRGVDADPVSLREAMGGRQWENPEEADPTGGILEALAGARLDPGSEPTVPDAVGSPVAEEPTPTRLERYVSEGFLPGLLVIGPLAGVLLCGALALVVYLVRLLLSAPGRRLRPLAHREAGRAAAAIREAVDHPGADAAVRDADTALTVLGGDPDELDLVGVVVLSRRVLDRLAGEEVGSPGAVCMVNPLHGSSQGQGATELPGGGGRLPMCGRCLRRADRFRLPLRVAVGTRWGVSHLSLRERGWVRTRYGTRGRLRAERLLEETRAR</sequence>
<evidence type="ECO:0000256" key="1">
    <source>
        <dbReference type="SAM" id="Phobius"/>
    </source>
</evidence>
<organism evidence="2 3">
    <name type="scientific">Nocardiopsis exhalans</name>
    <dbReference type="NCBI Taxonomy" id="163604"/>
    <lineage>
        <taxon>Bacteria</taxon>
        <taxon>Bacillati</taxon>
        <taxon>Actinomycetota</taxon>
        <taxon>Actinomycetes</taxon>
        <taxon>Streptosporangiales</taxon>
        <taxon>Nocardiopsidaceae</taxon>
        <taxon>Nocardiopsis</taxon>
    </lineage>
</organism>
<evidence type="ECO:0000313" key="3">
    <source>
        <dbReference type="Proteomes" id="UP001055940"/>
    </source>
</evidence>
<evidence type="ECO:0000313" key="2">
    <source>
        <dbReference type="EMBL" id="USY17717.1"/>
    </source>
</evidence>
<gene>
    <name evidence="2" type="ORF">NE857_20560</name>
</gene>
<keyword evidence="1" id="KW-1133">Transmembrane helix</keyword>
<accession>A0ABY5D0D0</accession>
<feature type="transmembrane region" description="Helical" evidence="1">
    <location>
        <begin position="451"/>
        <end position="481"/>
    </location>
</feature>
<dbReference type="EMBL" id="CP099837">
    <property type="protein sequence ID" value="USY17717.1"/>
    <property type="molecule type" value="Genomic_DNA"/>
</dbReference>
<name>A0ABY5D0D0_9ACTN</name>
<dbReference type="Proteomes" id="UP001055940">
    <property type="component" value="Chromosome"/>
</dbReference>
<feature type="transmembrane region" description="Helical" evidence="1">
    <location>
        <begin position="237"/>
        <end position="262"/>
    </location>
</feature>